<keyword evidence="6" id="KW-0282">Flagellum</keyword>
<keyword evidence="7" id="KW-1185">Reference proteome</keyword>
<keyword evidence="6" id="KW-0966">Cell projection</keyword>
<keyword evidence="4" id="KW-1005">Bacterial flagellum biogenesis</keyword>
<comment type="similarity">
    <text evidence="4">Belongs to the FlgA family.</text>
</comment>
<evidence type="ECO:0000256" key="4">
    <source>
        <dbReference type="RuleBase" id="RU362063"/>
    </source>
</evidence>
<dbReference type="CDD" id="cd11614">
    <property type="entry name" value="SAF_CpaB_FlgA_like"/>
    <property type="match status" value="1"/>
</dbReference>
<keyword evidence="3 4" id="KW-0574">Periplasm</keyword>
<proteinExistence type="inferred from homology"/>
<feature type="domain" description="SAF" evidence="5">
    <location>
        <begin position="109"/>
        <end position="170"/>
    </location>
</feature>
<dbReference type="AlphaFoldDB" id="A0A842I5G0"/>
<evidence type="ECO:0000256" key="1">
    <source>
        <dbReference type="ARBA" id="ARBA00004418"/>
    </source>
</evidence>
<feature type="signal peptide" evidence="4">
    <location>
        <begin position="1"/>
        <end position="19"/>
    </location>
</feature>
<sequence length="236" mass="24258">MRVLRWPLVLVLTALPAGAGGWPEGIPGAEVGRMVREAMVAAGQAVPGFADPVRRFPPCAAAPAVSPRAGSWATADLRCAAPVWLRSVRTGAQPAARAKPDAPEAALGPKVVTLTHSLARGAMIGAGDIGLAPMPERAVDGIFTDPAMVIGRRAKVGLGEGQPVLARQLEPVWLVEKGNPLSLTASAGGLSVSAPAEALENGALGDVIRVMNLSSRREVKALVTGPNIVTAQTNMR</sequence>
<evidence type="ECO:0000256" key="2">
    <source>
        <dbReference type="ARBA" id="ARBA00022729"/>
    </source>
</evidence>
<evidence type="ECO:0000256" key="3">
    <source>
        <dbReference type="ARBA" id="ARBA00022764"/>
    </source>
</evidence>
<dbReference type="GO" id="GO:0044780">
    <property type="term" value="P:bacterial-type flagellum assembly"/>
    <property type="evidence" value="ECO:0007669"/>
    <property type="project" value="InterPro"/>
</dbReference>
<dbReference type="Proteomes" id="UP000555411">
    <property type="component" value="Unassembled WGS sequence"/>
</dbReference>
<dbReference type="Gene3D" id="2.30.30.760">
    <property type="match status" value="1"/>
</dbReference>
<comment type="function">
    <text evidence="4">Involved in the assembly process of the P-ring formation. It may associate with FlgF on the rod constituting a structure essential for the P-ring assembly or may act as a modulator protein for the P-ring assembly.</text>
</comment>
<dbReference type="PANTHER" id="PTHR36307:SF1">
    <property type="entry name" value="FLAGELLA BASAL BODY P-RING FORMATION PROTEIN FLGA"/>
    <property type="match status" value="1"/>
</dbReference>
<comment type="caution">
    <text evidence="6">The sequence shown here is derived from an EMBL/GenBank/DDBJ whole genome shotgun (WGS) entry which is preliminary data.</text>
</comment>
<keyword evidence="2 4" id="KW-0732">Signal</keyword>
<name>A0A842I5G0_9RHOB</name>
<gene>
    <name evidence="6" type="primary">flgA</name>
    <name evidence="6" type="ORF">H7F16_04735</name>
</gene>
<comment type="subcellular location">
    <subcellularLocation>
        <location evidence="1 4">Periplasm</location>
    </subcellularLocation>
</comment>
<dbReference type="InterPro" id="IPR017585">
    <property type="entry name" value="SAF_FlgA"/>
</dbReference>
<evidence type="ECO:0000313" key="6">
    <source>
        <dbReference type="EMBL" id="MBC2834801.1"/>
    </source>
</evidence>
<dbReference type="EMBL" id="JACLQD010000001">
    <property type="protein sequence ID" value="MBC2834801.1"/>
    <property type="molecule type" value="Genomic_DNA"/>
</dbReference>
<dbReference type="NCBIfam" id="TIGR03170">
    <property type="entry name" value="flgA_cterm"/>
    <property type="match status" value="1"/>
</dbReference>
<evidence type="ECO:0000313" key="7">
    <source>
        <dbReference type="Proteomes" id="UP000555411"/>
    </source>
</evidence>
<feature type="chain" id="PRO_5033111305" description="Flagella basal body P-ring formation protein FlgA" evidence="4">
    <location>
        <begin position="20"/>
        <end position="236"/>
    </location>
</feature>
<evidence type="ECO:0000259" key="5">
    <source>
        <dbReference type="SMART" id="SM00858"/>
    </source>
</evidence>
<organism evidence="6 7">
    <name type="scientific">Paragemmobacter straminiformis</name>
    <dbReference type="NCBI Taxonomy" id="2045119"/>
    <lineage>
        <taxon>Bacteria</taxon>
        <taxon>Pseudomonadati</taxon>
        <taxon>Pseudomonadota</taxon>
        <taxon>Alphaproteobacteria</taxon>
        <taxon>Rhodobacterales</taxon>
        <taxon>Paracoccaceae</taxon>
        <taxon>Paragemmobacter</taxon>
    </lineage>
</organism>
<protein>
    <recommendedName>
        <fullName evidence="4">Flagella basal body P-ring formation protein FlgA</fullName>
    </recommendedName>
</protein>
<dbReference type="InterPro" id="IPR013974">
    <property type="entry name" value="SAF"/>
</dbReference>
<dbReference type="SMART" id="SM00858">
    <property type="entry name" value="SAF"/>
    <property type="match status" value="1"/>
</dbReference>
<dbReference type="InterPro" id="IPR039246">
    <property type="entry name" value="Flagellar_FlgA"/>
</dbReference>
<accession>A0A842I5G0</accession>
<dbReference type="Gene3D" id="3.90.1210.10">
    <property type="entry name" value="Antifreeze-like/N-acetylneuraminic acid synthase C-terminal domain"/>
    <property type="match status" value="1"/>
</dbReference>
<reference evidence="6 7" key="1">
    <citation type="journal article" date="2017" name="Int. J. Syst. Evol. Microbiol.">
        <title>Gemmobacter straminiformis sp. nov., isolated from an artificial fountain.</title>
        <authorList>
            <person name="Kang J.Y."/>
            <person name="Kim M.J."/>
            <person name="Chun J."/>
            <person name="Son K.P."/>
            <person name="Jahng K.Y."/>
        </authorList>
    </citation>
    <scope>NUCLEOTIDE SEQUENCE [LARGE SCALE GENOMIC DNA]</scope>
    <source>
        <strain evidence="6 7">CAM-8</strain>
    </source>
</reference>
<dbReference type="Pfam" id="PF13144">
    <property type="entry name" value="ChapFlgA"/>
    <property type="match status" value="1"/>
</dbReference>
<dbReference type="GO" id="GO:0042597">
    <property type="term" value="C:periplasmic space"/>
    <property type="evidence" value="ECO:0007669"/>
    <property type="project" value="UniProtKB-SubCell"/>
</dbReference>
<dbReference type="PANTHER" id="PTHR36307">
    <property type="entry name" value="FLAGELLA BASAL BODY P-RING FORMATION PROTEIN FLGA"/>
    <property type="match status" value="1"/>
</dbReference>
<keyword evidence="6" id="KW-0969">Cilium</keyword>